<evidence type="ECO:0008006" key="4">
    <source>
        <dbReference type="Google" id="ProtNLM"/>
    </source>
</evidence>
<feature type="chain" id="PRO_5037963480" description="DUF302 domain-containing protein" evidence="1">
    <location>
        <begin position="22"/>
        <end position="146"/>
    </location>
</feature>
<dbReference type="SUPFAM" id="SSF50242">
    <property type="entry name" value="TIMP-like"/>
    <property type="match status" value="1"/>
</dbReference>
<dbReference type="EMBL" id="JADHEI010000009">
    <property type="protein sequence ID" value="MBF2734655.1"/>
    <property type="molecule type" value="Genomic_DNA"/>
</dbReference>
<keyword evidence="3" id="KW-1185">Reference proteome</keyword>
<sequence length="146" mass="15893">MNVRSIAAACVFLLAQGAAHACSCVPPSDDLEADIRWAFEHADAVVVAKAVSVERQPQGPDDEIDFEIDITELSAAVSFKGDAPAVLRTKITTVCCVCGFSFTEGETYLLFLNEEEDGFYSTHICTRNMLFEDARAAIDIILTKLL</sequence>
<proteinExistence type="predicted"/>
<dbReference type="Proteomes" id="UP000604381">
    <property type="component" value="Unassembled WGS sequence"/>
</dbReference>
<reference evidence="2" key="1">
    <citation type="submission" date="2020-10" db="EMBL/GenBank/DDBJ databases">
        <title>An improved Amphimedon queenslandica hologenome assembly reveals how three proteobacterial symbionts can extend the metabolic phenotypic of their marine sponge host.</title>
        <authorList>
            <person name="Degnan B."/>
            <person name="Degnan S."/>
            <person name="Xiang X."/>
        </authorList>
    </citation>
    <scope>NUCLEOTIDE SEQUENCE</scope>
    <source>
        <strain evidence="2">AqS2</strain>
    </source>
</reference>
<evidence type="ECO:0000256" key="1">
    <source>
        <dbReference type="SAM" id="SignalP"/>
    </source>
</evidence>
<protein>
    <recommendedName>
        <fullName evidence="4">DUF302 domain-containing protein</fullName>
    </recommendedName>
</protein>
<dbReference type="AlphaFoldDB" id="A0A930UB35"/>
<feature type="signal peptide" evidence="1">
    <location>
        <begin position="1"/>
        <end position="21"/>
    </location>
</feature>
<evidence type="ECO:0000313" key="2">
    <source>
        <dbReference type="EMBL" id="MBF2734655.1"/>
    </source>
</evidence>
<organism evidence="2 3">
    <name type="scientific">Candidatus Amphirhobacter heronislandensis</name>
    <dbReference type="NCBI Taxonomy" id="1732024"/>
    <lineage>
        <taxon>Bacteria</taxon>
        <taxon>Pseudomonadati</taxon>
        <taxon>Pseudomonadota</taxon>
        <taxon>Gammaproteobacteria</taxon>
        <taxon>Candidatus Tethybacterales</taxon>
        <taxon>Candidatus Tethybacteraceae</taxon>
        <taxon>Candidatus Amphirhobacter</taxon>
    </lineage>
</organism>
<comment type="caution">
    <text evidence="2">The sequence shown here is derived from an EMBL/GenBank/DDBJ whole genome shotgun (WGS) entry which is preliminary data.</text>
</comment>
<keyword evidence="1" id="KW-0732">Signal</keyword>
<dbReference type="Gene3D" id="2.40.50.120">
    <property type="match status" value="1"/>
</dbReference>
<dbReference type="InterPro" id="IPR008993">
    <property type="entry name" value="TIMP-like_OB-fold"/>
</dbReference>
<gene>
    <name evidence="2" type="ORF">ISN26_00925</name>
</gene>
<name>A0A930UB35_9GAMM</name>
<evidence type="ECO:0000313" key="3">
    <source>
        <dbReference type="Proteomes" id="UP000604381"/>
    </source>
</evidence>
<accession>A0A930UB35</accession>